<organism evidence="2 3">
    <name type="scientific">Wolfiporia cocos (strain MD-104)</name>
    <name type="common">Brown rot fungus</name>
    <dbReference type="NCBI Taxonomy" id="742152"/>
    <lineage>
        <taxon>Eukaryota</taxon>
        <taxon>Fungi</taxon>
        <taxon>Dikarya</taxon>
        <taxon>Basidiomycota</taxon>
        <taxon>Agaricomycotina</taxon>
        <taxon>Agaricomycetes</taxon>
        <taxon>Polyporales</taxon>
        <taxon>Phaeolaceae</taxon>
        <taxon>Wolfiporia</taxon>
    </lineage>
</organism>
<proteinExistence type="predicted"/>
<dbReference type="AlphaFoldDB" id="A0A2H3JWN9"/>
<dbReference type="EMBL" id="KB468053">
    <property type="protein sequence ID" value="PCH40577.1"/>
    <property type="molecule type" value="Genomic_DNA"/>
</dbReference>
<evidence type="ECO:0000256" key="1">
    <source>
        <dbReference type="SAM" id="MobiDB-lite"/>
    </source>
</evidence>
<keyword evidence="3" id="KW-1185">Reference proteome</keyword>
<gene>
    <name evidence="2" type="ORF">WOLCODRAFT_150636</name>
</gene>
<evidence type="ECO:0000313" key="3">
    <source>
        <dbReference type="Proteomes" id="UP000218811"/>
    </source>
</evidence>
<reference evidence="2 3" key="1">
    <citation type="journal article" date="2012" name="Science">
        <title>The Paleozoic origin of enzymatic lignin decomposition reconstructed from 31 fungal genomes.</title>
        <authorList>
            <person name="Floudas D."/>
            <person name="Binder M."/>
            <person name="Riley R."/>
            <person name="Barry K."/>
            <person name="Blanchette R.A."/>
            <person name="Henrissat B."/>
            <person name="Martinez A.T."/>
            <person name="Otillar R."/>
            <person name="Spatafora J.W."/>
            <person name="Yadav J.S."/>
            <person name="Aerts A."/>
            <person name="Benoit I."/>
            <person name="Boyd A."/>
            <person name="Carlson A."/>
            <person name="Copeland A."/>
            <person name="Coutinho P.M."/>
            <person name="de Vries R.P."/>
            <person name="Ferreira P."/>
            <person name="Findley K."/>
            <person name="Foster B."/>
            <person name="Gaskell J."/>
            <person name="Glotzer D."/>
            <person name="Gorecki P."/>
            <person name="Heitman J."/>
            <person name="Hesse C."/>
            <person name="Hori C."/>
            <person name="Igarashi K."/>
            <person name="Jurgens J.A."/>
            <person name="Kallen N."/>
            <person name="Kersten P."/>
            <person name="Kohler A."/>
            <person name="Kuees U."/>
            <person name="Kumar T.K.A."/>
            <person name="Kuo A."/>
            <person name="LaButti K."/>
            <person name="Larrondo L.F."/>
            <person name="Lindquist E."/>
            <person name="Ling A."/>
            <person name="Lombard V."/>
            <person name="Lucas S."/>
            <person name="Lundell T."/>
            <person name="Martin R."/>
            <person name="McLaughlin D.J."/>
            <person name="Morgenstern I."/>
            <person name="Morin E."/>
            <person name="Murat C."/>
            <person name="Nagy L.G."/>
            <person name="Nolan M."/>
            <person name="Ohm R.A."/>
            <person name="Patyshakuliyeva A."/>
            <person name="Rokas A."/>
            <person name="Ruiz-Duenas F.J."/>
            <person name="Sabat G."/>
            <person name="Salamov A."/>
            <person name="Samejima M."/>
            <person name="Schmutz J."/>
            <person name="Slot J.C."/>
            <person name="St John F."/>
            <person name="Stenlid J."/>
            <person name="Sun H."/>
            <person name="Sun S."/>
            <person name="Syed K."/>
            <person name="Tsang A."/>
            <person name="Wiebenga A."/>
            <person name="Young D."/>
            <person name="Pisabarro A."/>
            <person name="Eastwood D.C."/>
            <person name="Martin F."/>
            <person name="Cullen D."/>
            <person name="Grigoriev I.V."/>
            <person name="Hibbett D.S."/>
        </authorList>
    </citation>
    <scope>NUCLEOTIDE SEQUENCE [LARGE SCALE GENOMIC DNA]</scope>
    <source>
        <strain evidence="2 3">MD-104</strain>
    </source>
</reference>
<dbReference type="Proteomes" id="UP000218811">
    <property type="component" value="Unassembled WGS sequence"/>
</dbReference>
<feature type="compositionally biased region" description="Polar residues" evidence="1">
    <location>
        <begin position="42"/>
        <end position="51"/>
    </location>
</feature>
<feature type="region of interest" description="Disordered" evidence="1">
    <location>
        <begin position="1"/>
        <end position="51"/>
    </location>
</feature>
<name>A0A2H3JWN9_WOLCO</name>
<protein>
    <submittedName>
        <fullName evidence="2">Uncharacterized protein</fullName>
    </submittedName>
</protein>
<accession>A0A2H3JWN9</accession>
<evidence type="ECO:0000313" key="2">
    <source>
        <dbReference type="EMBL" id="PCH40577.1"/>
    </source>
</evidence>
<sequence>MPMNTDQGRASPRTPRSAQPEAQPAHLNSGPPGCIITGDTIMPSSTSPLSG</sequence>